<dbReference type="EMBL" id="JAGIOB010000001">
    <property type="protein sequence ID" value="MBP2415716.1"/>
    <property type="molecule type" value="Genomic_DNA"/>
</dbReference>
<comment type="caution">
    <text evidence="4">The sequence shown here is derived from an EMBL/GenBank/DDBJ whole genome shotgun (WGS) entry which is preliminary data.</text>
</comment>
<dbReference type="Pfam" id="PF05193">
    <property type="entry name" value="Peptidase_M16_C"/>
    <property type="match status" value="1"/>
</dbReference>
<organism evidence="4 5">
    <name type="scientific">Microlunatus capsulatus</name>
    <dbReference type="NCBI Taxonomy" id="99117"/>
    <lineage>
        <taxon>Bacteria</taxon>
        <taxon>Bacillati</taxon>
        <taxon>Actinomycetota</taxon>
        <taxon>Actinomycetes</taxon>
        <taxon>Propionibacteriales</taxon>
        <taxon>Propionibacteriaceae</taxon>
        <taxon>Microlunatus</taxon>
    </lineage>
</organism>
<reference evidence="4 5" key="1">
    <citation type="submission" date="2021-03" db="EMBL/GenBank/DDBJ databases">
        <title>Sequencing the genomes of 1000 actinobacteria strains.</title>
        <authorList>
            <person name="Klenk H.-P."/>
        </authorList>
    </citation>
    <scope>NUCLEOTIDE SEQUENCE [LARGE SCALE GENOMIC DNA]</scope>
    <source>
        <strain evidence="4 5">DSM 12936</strain>
    </source>
</reference>
<name>A0ABS4Z400_9ACTN</name>
<evidence type="ECO:0000313" key="4">
    <source>
        <dbReference type="EMBL" id="MBP2415716.1"/>
    </source>
</evidence>
<dbReference type="Gene3D" id="3.30.830.10">
    <property type="entry name" value="Metalloenzyme, LuxS/M16 peptidase-like"/>
    <property type="match status" value="2"/>
</dbReference>
<dbReference type="PANTHER" id="PTHR11851:SF224">
    <property type="entry name" value="PROCESSING PROTEASE"/>
    <property type="match status" value="1"/>
</dbReference>
<sequence length="449" mass="47582">MTTTSLPQPPVGPPGAWSFPTPVEGTLANGIRTLTYDRPGQHVVSVHLVLDVPLNAEDPAVEGVATITARVLDEGSRAHPGEEFAELMETEGAGFGVELTLAGTQAVLDVPASRLDRALELFAEAVTTPALGDDDVRRHVTLRLAEIEQGQANSAQTATHTFRGLTYDAGSRASRMNGGEAATVAAVTPEAVRDFHARHYGPAGATLVLAGDFSALDPVALAERHLGGWRNDDQVRTTYQAPAPGSRATLVVDRPGAVQADVRLGAFAVDRTDPRWADLTVASYAMGGAFLSRLNAVLREDKGYTYGVRMAFSPLRSGGSFAVQGSFRTEVVADALRLTRELLQTEQAPFTDDEVREAVAYFVGVSPLRYATADGVADQAGTNVLLDLPVDYVDRSLAALADVTPASATRAFQEVVRLDELSLVVVGDAAVVAGPLREVGFADLEVRTR</sequence>
<dbReference type="RefSeq" id="WP_210052921.1">
    <property type="nucleotide sequence ID" value="NZ_BAAAMH010000030.1"/>
</dbReference>
<dbReference type="Pfam" id="PF00675">
    <property type="entry name" value="Peptidase_M16"/>
    <property type="match status" value="1"/>
</dbReference>
<keyword evidence="5" id="KW-1185">Reference proteome</keyword>
<feature type="domain" description="Peptidase M16 N-terminal" evidence="2">
    <location>
        <begin position="33"/>
        <end position="156"/>
    </location>
</feature>
<proteinExistence type="predicted"/>
<dbReference type="InterPro" id="IPR011249">
    <property type="entry name" value="Metalloenz_LuxS/M16"/>
</dbReference>
<evidence type="ECO:0000313" key="5">
    <source>
        <dbReference type="Proteomes" id="UP000758168"/>
    </source>
</evidence>
<gene>
    <name evidence="4" type="ORF">JOF54_000638</name>
</gene>
<dbReference type="SUPFAM" id="SSF63411">
    <property type="entry name" value="LuxS/MPP-like metallohydrolase"/>
    <property type="match status" value="2"/>
</dbReference>
<feature type="domain" description="Peptidase M16 C-terminal" evidence="3">
    <location>
        <begin position="187"/>
        <end position="360"/>
    </location>
</feature>
<evidence type="ECO:0000256" key="1">
    <source>
        <dbReference type="SAM" id="MobiDB-lite"/>
    </source>
</evidence>
<dbReference type="Proteomes" id="UP000758168">
    <property type="component" value="Unassembled WGS sequence"/>
</dbReference>
<dbReference type="InterPro" id="IPR011765">
    <property type="entry name" value="Pept_M16_N"/>
</dbReference>
<accession>A0ABS4Z400</accession>
<protein>
    <submittedName>
        <fullName evidence="4">Zn-dependent peptidase</fullName>
    </submittedName>
</protein>
<evidence type="ECO:0000259" key="2">
    <source>
        <dbReference type="Pfam" id="PF00675"/>
    </source>
</evidence>
<dbReference type="InterPro" id="IPR050361">
    <property type="entry name" value="MPP/UQCRC_Complex"/>
</dbReference>
<dbReference type="InterPro" id="IPR007863">
    <property type="entry name" value="Peptidase_M16_C"/>
</dbReference>
<dbReference type="PANTHER" id="PTHR11851">
    <property type="entry name" value="METALLOPROTEASE"/>
    <property type="match status" value="1"/>
</dbReference>
<evidence type="ECO:0000259" key="3">
    <source>
        <dbReference type="Pfam" id="PF05193"/>
    </source>
</evidence>
<feature type="region of interest" description="Disordered" evidence="1">
    <location>
        <begin position="1"/>
        <end position="21"/>
    </location>
</feature>